<dbReference type="SUPFAM" id="SSF48498">
    <property type="entry name" value="Tetracyclin repressor-like, C-terminal domain"/>
    <property type="match status" value="1"/>
</dbReference>
<dbReference type="AlphaFoldDB" id="I5BZV0"/>
<dbReference type="OrthoDB" id="977687at2"/>
<evidence type="ECO:0000259" key="1">
    <source>
        <dbReference type="Pfam" id="PF17931"/>
    </source>
</evidence>
<dbReference type="InterPro" id="IPR041673">
    <property type="entry name" value="TetR_C_23"/>
</dbReference>
<sequence length="222" mass="25763">MENTTAQQPSTVDPRTAILNGYVLHVLEEGKEPASMFKFAKSLDMQESDIYTYFTSFTAIKSAVWVSIYDATLKQLEEQEVYATYSAREKLLGFLFTIIEEWKKNRSYLLSLYGHDPKALKQQFPEEVKAFKGKFRDFANELILEGKETDEIASRPVISDRYADAMWFQLWFVFRFWIKDTSPGFEKTDAAIEKSVNLAFDLMGKSAVDTFIDFVKFMYQSK</sequence>
<dbReference type="STRING" id="1189621.A3SI_14379"/>
<gene>
    <name evidence="2" type="ORF">A3SI_14379</name>
</gene>
<dbReference type="EMBL" id="AJYA01000034">
    <property type="protein sequence ID" value="EIM75102.1"/>
    <property type="molecule type" value="Genomic_DNA"/>
</dbReference>
<proteinExistence type="predicted"/>
<dbReference type="Proteomes" id="UP000005551">
    <property type="component" value="Unassembled WGS sequence"/>
</dbReference>
<protein>
    <recommendedName>
        <fullName evidence="1">Tetracyclin repressor-like C-terminal domain-containing protein</fullName>
    </recommendedName>
</protein>
<evidence type="ECO:0000313" key="2">
    <source>
        <dbReference type="EMBL" id="EIM75102.1"/>
    </source>
</evidence>
<reference evidence="2 3" key="1">
    <citation type="submission" date="2012-05" db="EMBL/GenBank/DDBJ databases">
        <title>Genome sequence of Nitritalea halalkaliphila LW7.</title>
        <authorList>
            <person name="Jangir P.K."/>
            <person name="Singh A."/>
            <person name="Shivaji S."/>
            <person name="Sharma R."/>
        </authorList>
    </citation>
    <scope>NUCLEOTIDE SEQUENCE [LARGE SCALE GENOMIC DNA]</scope>
    <source>
        <strain evidence="2 3">LW7</strain>
    </source>
</reference>
<comment type="caution">
    <text evidence="2">The sequence shown here is derived from an EMBL/GenBank/DDBJ whole genome shotgun (WGS) entry which is preliminary data.</text>
</comment>
<feature type="domain" description="Tetracyclin repressor-like C-terminal" evidence="1">
    <location>
        <begin position="90"/>
        <end position="218"/>
    </location>
</feature>
<organism evidence="2 3">
    <name type="scientific">Nitritalea halalkaliphila LW7</name>
    <dbReference type="NCBI Taxonomy" id="1189621"/>
    <lineage>
        <taxon>Bacteria</taxon>
        <taxon>Pseudomonadati</taxon>
        <taxon>Bacteroidota</taxon>
        <taxon>Cytophagia</taxon>
        <taxon>Cytophagales</taxon>
        <taxon>Cyclobacteriaceae</taxon>
        <taxon>Nitritalea</taxon>
    </lineage>
</organism>
<accession>I5BZV0</accession>
<dbReference type="Pfam" id="PF17931">
    <property type="entry name" value="TetR_C_23"/>
    <property type="match status" value="1"/>
</dbReference>
<keyword evidence="3" id="KW-1185">Reference proteome</keyword>
<dbReference type="PATRIC" id="fig|1189621.3.peg.2995"/>
<dbReference type="RefSeq" id="WP_009056103.1">
    <property type="nucleotide sequence ID" value="NZ_AJYA01000034.1"/>
</dbReference>
<evidence type="ECO:0000313" key="3">
    <source>
        <dbReference type="Proteomes" id="UP000005551"/>
    </source>
</evidence>
<dbReference type="InterPro" id="IPR036271">
    <property type="entry name" value="Tet_transcr_reg_TetR-rel_C_sf"/>
</dbReference>
<dbReference type="Gene3D" id="1.10.357.10">
    <property type="entry name" value="Tetracycline Repressor, domain 2"/>
    <property type="match status" value="1"/>
</dbReference>
<name>I5BZV0_9BACT</name>